<accession>A0A4Y9YZ19</accession>
<dbReference type="InterPro" id="IPR032675">
    <property type="entry name" value="LRR_dom_sf"/>
</dbReference>
<sequence length="422" mass="46906">MPRTASSEGRALILYFDSSLDVVHIQPRIYPAGLRNAIMMKPPQLPPSVPISGGPSVLTVSLSFRDCRRSFSEVVKIKAWYRALHCRSATPIRAITFVRTSDISVGPGHRIPRTHRSVQPSSAGPGASLSMPTEILIYIFMCLAAVDVPRSNKSAGALGWIRITHVCRRWRFAALDAPFLWTDLVTLGGDGMKAMLRRAGQLPLTVDNYVASWDRLEEMQMLASRISQIRTLDVSGWHNPLHLLFDRLHEPAPQLEILKLRVPPYGRSRGGPSIRGSVLSGNCPSLRHLSIHHVFFDWKDLCFPGLVSLELVFQESGNDAWLTDARGVPSVSTMLSALAKMPKLRSLKLHHCISDSIPSDPPQKLNSAPISLPHLSTLDFRLEAVLCSAILQCLEVPEGAVMLVLHVHLWKPVEDVWTLFRM</sequence>
<keyword evidence="3" id="KW-1185">Reference proteome</keyword>
<evidence type="ECO:0000313" key="3">
    <source>
        <dbReference type="Proteomes" id="UP000298327"/>
    </source>
</evidence>
<feature type="domain" description="F-box" evidence="1">
    <location>
        <begin position="130"/>
        <end position="184"/>
    </location>
</feature>
<dbReference type="OrthoDB" id="2884925at2759"/>
<dbReference type="AlphaFoldDB" id="A0A4Y9YZ19"/>
<protein>
    <recommendedName>
        <fullName evidence="1">F-box domain-containing protein</fullName>
    </recommendedName>
</protein>
<evidence type="ECO:0000259" key="1">
    <source>
        <dbReference type="Pfam" id="PF12937"/>
    </source>
</evidence>
<proteinExistence type="predicted"/>
<dbReference type="PANTHER" id="PTHR38926">
    <property type="entry name" value="F-BOX DOMAIN CONTAINING PROTEIN, EXPRESSED"/>
    <property type="match status" value="1"/>
</dbReference>
<organism evidence="2 3">
    <name type="scientific">Dentipellis fragilis</name>
    <dbReference type="NCBI Taxonomy" id="205917"/>
    <lineage>
        <taxon>Eukaryota</taxon>
        <taxon>Fungi</taxon>
        <taxon>Dikarya</taxon>
        <taxon>Basidiomycota</taxon>
        <taxon>Agaricomycotina</taxon>
        <taxon>Agaricomycetes</taxon>
        <taxon>Russulales</taxon>
        <taxon>Hericiaceae</taxon>
        <taxon>Dentipellis</taxon>
    </lineage>
</organism>
<dbReference type="Pfam" id="PF12937">
    <property type="entry name" value="F-box-like"/>
    <property type="match status" value="1"/>
</dbReference>
<dbReference type="PANTHER" id="PTHR38926:SF5">
    <property type="entry name" value="F-BOX AND LEUCINE-RICH REPEAT PROTEIN 6"/>
    <property type="match status" value="1"/>
</dbReference>
<dbReference type="Gene3D" id="1.20.1280.50">
    <property type="match status" value="1"/>
</dbReference>
<dbReference type="InterPro" id="IPR036047">
    <property type="entry name" value="F-box-like_dom_sf"/>
</dbReference>
<comment type="caution">
    <text evidence="2">The sequence shown here is derived from an EMBL/GenBank/DDBJ whole genome shotgun (WGS) entry which is preliminary data.</text>
</comment>
<evidence type="ECO:0000313" key="2">
    <source>
        <dbReference type="EMBL" id="TFY67007.1"/>
    </source>
</evidence>
<gene>
    <name evidence="2" type="ORF">EVG20_g4095</name>
</gene>
<dbReference type="Proteomes" id="UP000298327">
    <property type="component" value="Unassembled WGS sequence"/>
</dbReference>
<dbReference type="EMBL" id="SEOQ01000202">
    <property type="protein sequence ID" value="TFY67007.1"/>
    <property type="molecule type" value="Genomic_DNA"/>
</dbReference>
<name>A0A4Y9YZ19_9AGAM</name>
<dbReference type="Gene3D" id="3.80.10.10">
    <property type="entry name" value="Ribonuclease Inhibitor"/>
    <property type="match status" value="1"/>
</dbReference>
<dbReference type="SUPFAM" id="SSF52047">
    <property type="entry name" value="RNI-like"/>
    <property type="match status" value="1"/>
</dbReference>
<dbReference type="SUPFAM" id="SSF81383">
    <property type="entry name" value="F-box domain"/>
    <property type="match status" value="1"/>
</dbReference>
<reference evidence="2 3" key="1">
    <citation type="submission" date="2019-02" db="EMBL/GenBank/DDBJ databases">
        <title>Genome sequencing of the rare red list fungi Dentipellis fragilis.</title>
        <authorList>
            <person name="Buettner E."/>
            <person name="Kellner H."/>
        </authorList>
    </citation>
    <scope>NUCLEOTIDE SEQUENCE [LARGE SCALE GENOMIC DNA]</scope>
    <source>
        <strain evidence="2 3">DSM 105465</strain>
    </source>
</reference>
<dbReference type="InterPro" id="IPR001810">
    <property type="entry name" value="F-box_dom"/>
</dbReference>